<keyword evidence="1" id="KW-0812">Transmembrane</keyword>
<protein>
    <submittedName>
        <fullName evidence="2">Uncharacterized protein</fullName>
    </submittedName>
</protein>
<dbReference type="InterPro" id="IPR014807">
    <property type="entry name" value="Coa1"/>
</dbReference>
<name>A0AA86T1L6_9BACT</name>
<feature type="transmembrane region" description="Helical" evidence="1">
    <location>
        <begin position="75"/>
        <end position="97"/>
    </location>
</feature>
<organism evidence="2 3">
    <name type="scientific">Nitrospira tepida</name>
    <dbReference type="NCBI Taxonomy" id="2973512"/>
    <lineage>
        <taxon>Bacteria</taxon>
        <taxon>Pseudomonadati</taxon>
        <taxon>Nitrospirota</taxon>
        <taxon>Nitrospiria</taxon>
        <taxon>Nitrospirales</taxon>
        <taxon>Nitrospiraceae</taxon>
        <taxon>Nitrospira</taxon>
    </lineage>
</organism>
<accession>A0AA86T1L6</accession>
<dbReference type="InterPro" id="IPR032710">
    <property type="entry name" value="NTF2-like_dom_sf"/>
</dbReference>
<reference evidence="2" key="1">
    <citation type="submission" date="2022-10" db="EMBL/GenBank/DDBJ databases">
        <authorList>
            <person name="Koch H."/>
        </authorList>
    </citation>
    <scope>NUCLEOTIDE SEQUENCE</scope>
    <source>
        <strain evidence="2">DNF</strain>
    </source>
</reference>
<gene>
    <name evidence="2" type="ORF">DNFV4_00490</name>
</gene>
<dbReference type="Pfam" id="PF08695">
    <property type="entry name" value="Coa1"/>
    <property type="match status" value="1"/>
</dbReference>
<evidence type="ECO:0000313" key="3">
    <source>
        <dbReference type="Proteomes" id="UP001179121"/>
    </source>
</evidence>
<dbReference type="SUPFAM" id="SSF54427">
    <property type="entry name" value="NTF2-like"/>
    <property type="match status" value="1"/>
</dbReference>
<proteinExistence type="predicted"/>
<dbReference type="EMBL" id="OX365700">
    <property type="protein sequence ID" value="CAI4030066.1"/>
    <property type="molecule type" value="Genomic_DNA"/>
</dbReference>
<evidence type="ECO:0000313" key="2">
    <source>
        <dbReference type="EMBL" id="CAI4030066.1"/>
    </source>
</evidence>
<keyword evidence="3" id="KW-1185">Reference proteome</keyword>
<keyword evidence="1" id="KW-1133">Transmembrane helix</keyword>
<keyword evidence="1" id="KW-0472">Membrane</keyword>
<dbReference type="Gene3D" id="3.10.450.50">
    <property type="match status" value="1"/>
</dbReference>
<dbReference type="KEGG" id="nti:DNFV4_00490"/>
<sequence length="334" mass="36455">MVCPQSVTCPSCLSSQVIPDGDGTDMAVVACATCDVNLVLAPAHAAGSVTSSGHSTSTRSILMAVPADAGARRMAILSLTALCLLGYGVFGTALFALTQGIKRSTAYQTSVAFIQDHEVLRDHFGTPLEFGWFPTWHMRSDGRQGTAQFDIPVSGPRASGSVLLSLIQEDGEAWHVRKAQYRDEAGTIRPLWTLFPGDDLAEAQVTSLLAELDQAANSRDVDRLVRQVAPDARLTVVVQFSGTEQELTMTREQYRTSLRQSFAMAQEYQWTRMDTHVRLAPDGRTAVARLRGTESIMTDGRRLMFALEKELTVSLKGPQPLIVSMKAFETMARE</sequence>
<dbReference type="Proteomes" id="UP001179121">
    <property type="component" value="Chromosome"/>
</dbReference>
<dbReference type="AlphaFoldDB" id="A0AA86T1L6"/>
<evidence type="ECO:0000256" key="1">
    <source>
        <dbReference type="SAM" id="Phobius"/>
    </source>
</evidence>